<accession>A0A484D5N3</accession>
<evidence type="ECO:0000313" key="3">
    <source>
        <dbReference type="EMBL" id="TDH10535.1"/>
    </source>
</evidence>
<evidence type="ECO:0000256" key="1">
    <source>
        <dbReference type="SAM" id="MobiDB-lite"/>
    </source>
</evidence>
<feature type="chain" id="PRO_5019787772" evidence="2">
    <location>
        <begin position="25"/>
        <end position="132"/>
    </location>
</feature>
<dbReference type="EMBL" id="SCKG01000007">
    <property type="protein sequence ID" value="TDH10535.1"/>
    <property type="molecule type" value="Genomic_DNA"/>
</dbReference>
<dbReference type="AlphaFoldDB" id="A0A484D5N3"/>
<organism evidence="3 4">
    <name type="scientific">Perca flavescens</name>
    <name type="common">American yellow perch</name>
    <name type="synonym">Morone flavescens</name>
    <dbReference type="NCBI Taxonomy" id="8167"/>
    <lineage>
        <taxon>Eukaryota</taxon>
        <taxon>Metazoa</taxon>
        <taxon>Chordata</taxon>
        <taxon>Craniata</taxon>
        <taxon>Vertebrata</taxon>
        <taxon>Euteleostomi</taxon>
        <taxon>Actinopterygii</taxon>
        <taxon>Neopterygii</taxon>
        <taxon>Teleostei</taxon>
        <taxon>Neoteleostei</taxon>
        <taxon>Acanthomorphata</taxon>
        <taxon>Eupercaria</taxon>
        <taxon>Perciformes</taxon>
        <taxon>Percoidei</taxon>
        <taxon>Percidae</taxon>
        <taxon>Percinae</taxon>
        <taxon>Perca</taxon>
    </lineage>
</organism>
<evidence type="ECO:0000256" key="2">
    <source>
        <dbReference type="SAM" id="SignalP"/>
    </source>
</evidence>
<sequence>MDRSCISNLAVLLMRLGAVTSLQAGEPSGAERRNGVTKRTRHLENMQEKKDAAERATVSEPLTSDPQAGSPAGQEPGGGRRGERRGGRSVIGGCQLPPLAMDTAFTAAAIATGRDGRESRLQRAAGMELSLL</sequence>
<evidence type="ECO:0000313" key="4">
    <source>
        <dbReference type="Proteomes" id="UP000295070"/>
    </source>
</evidence>
<dbReference type="Proteomes" id="UP000295070">
    <property type="component" value="Chromosome 7"/>
</dbReference>
<reference evidence="3 4" key="1">
    <citation type="submission" date="2019-01" db="EMBL/GenBank/DDBJ databases">
        <title>A chromosome-scale genome assembly of the yellow perch, Perca flavescens.</title>
        <authorList>
            <person name="Feron R."/>
            <person name="Morvezen R."/>
            <person name="Bestin A."/>
            <person name="Haffray P."/>
            <person name="Klopp C."/>
            <person name="Zahm M."/>
            <person name="Cabau C."/>
            <person name="Roques C."/>
            <person name="Donnadieu C."/>
            <person name="Bouchez O."/>
            <person name="Christie M."/>
            <person name="Larson W."/>
            <person name="Guiguen Y."/>
        </authorList>
    </citation>
    <scope>NUCLEOTIDE SEQUENCE [LARGE SCALE GENOMIC DNA]</scope>
    <source>
        <strain evidence="3">YP-PL-M2</strain>
        <tissue evidence="3">Blood</tissue>
    </source>
</reference>
<name>A0A484D5N3_PERFV</name>
<protein>
    <submittedName>
        <fullName evidence="3">Uncharacterized protein</fullName>
    </submittedName>
</protein>
<keyword evidence="4" id="KW-1185">Reference proteome</keyword>
<feature type="signal peptide" evidence="2">
    <location>
        <begin position="1"/>
        <end position="24"/>
    </location>
</feature>
<feature type="region of interest" description="Disordered" evidence="1">
    <location>
        <begin position="22"/>
        <end position="96"/>
    </location>
</feature>
<comment type="caution">
    <text evidence="3">The sequence shown here is derived from an EMBL/GenBank/DDBJ whole genome shotgun (WGS) entry which is preliminary data.</text>
</comment>
<gene>
    <name evidence="3" type="ORF">EPR50_G00076290</name>
</gene>
<feature type="compositionally biased region" description="Basic and acidic residues" evidence="1">
    <location>
        <begin position="42"/>
        <end position="54"/>
    </location>
</feature>
<proteinExistence type="predicted"/>
<keyword evidence="2" id="KW-0732">Signal</keyword>